<dbReference type="InterPro" id="IPR031780">
    <property type="entry name" value="FAM65_N"/>
</dbReference>
<dbReference type="Ensembl" id="ENSXMAT00000036484.1">
    <property type="protein sequence ID" value="ENSXMAP00000023916.1"/>
    <property type="gene ID" value="ENSXMAG00000016390.2"/>
</dbReference>
<dbReference type="PANTHER" id="PTHR15829:SF1">
    <property type="entry name" value="RHO FAMILY-INTERACTING CELL POLARIZATION REGULATOR 1"/>
    <property type="match status" value="1"/>
</dbReference>
<dbReference type="CTD" id="79567"/>
<evidence type="ECO:0000313" key="4">
    <source>
        <dbReference type="Ensembl" id="ENSXMAP00000016439.2"/>
    </source>
</evidence>
<reference evidence="5" key="1">
    <citation type="submission" date="2012-01" db="EMBL/GenBank/DDBJ databases">
        <authorList>
            <person name="Walter R."/>
            <person name="Schartl M."/>
            <person name="Warren W."/>
        </authorList>
    </citation>
    <scope>NUCLEOTIDE SEQUENCE [LARGE SCALE GENOMIC DNA]</scope>
    <source>
        <strain evidence="5">JP 163 A</strain>
    </source>
</reference>
<dbReference type="RefSeq" id="XP_023204497.1">
    <property type="nucleotide sequence ID" value="XM_023348729.1"/>
</dbReference>
<dbReference type="InterPro" id="IPR026136">
    <property type="entry name" value="RIPOR3"/>
</dbReference>
<dbReference type="OMA" id="LPCIFGP"/>
<organism evidence="4 5">
    <name type="scientific">Xiphophorus maculatus</name>
    <name type="common">Southern platyfish</name>
    <name type="synonym">Platypoecilus maculatus</name>
    <dbReference type="NCBI Taxonomy" id="8083"/>
    <lineage>
        <taxon>Eukaryota</taxon>
        <taxon>Metazoa</taxon>
        <taxon>Chordata</taxon>
        <taxon>Craniata</taxon>
        <taxon>Vertebrata</taxon>
        <taxon>Euteleostomi</taxon>
        <taxon>Actinopterygii</taxon>
        <taxon>Neopterygii</taxon>
        <taxon>Teleostei</taxon>
        <taxon>Neoteleostei</taxon>
        <taxon>Acanthomorphata</taxon>
        <taxon>Ovalentaria</taxon>
        <taxon>Atherinomorphae</taxon>
        <taxon>Cyprinodontiformes</taxon>
        <taxon>Poeciliidae</taxon>
        <taxon>Poeciliinae</taxon>
        <taxon>Xiphophorus</taxon>
    </lineage>
</organism>
<reference evidence="4" key="3">
    <citation type="submission" date="2025-05" db="UniProtKB">
        <authorList>
            <consortium name="Ensembl"/>
        </authorList>
    </citation>
    <scope>IDENTIFICATION</scope>
    <source>
        <strain evidence="4">JP 163 A</strain>
    </source>
</reference>
<dbReference type="Proteomes" id="UP000002852">
    <property type="component" value="Unassembled WGS sequence"/>
</dbReference>
<protein>
    <submittedName>
        <fullName evidence="4">RHO family interacting cell polarization regulator 1</fullName>
    </submittedName>
</protein>
<feature type="compositionally biased region" description="Low complexity" evidence="2">
    <location>
        <begin position="379"/>
        <end position="393"/>
    </location>
</feature>
<reference evidence="5" key="2">
    <citation type="journal article" date="2013" name="Nat. Genet.">
        <title>The genome of the platyfish, Xiphophorus maculatus, provides insights into evolutionary adaptation and several complex traits.</title>
        <authorList>
            <person name="Schartl M."/>
            <person name="Walter R.B."/>
            <person name="Shen Y."/>
            <person name="Garcia T."/>
            <person name="Catchen J."/>
            <person name="Amores A."/>
            <person name="Braasch I."/>
            <person name="Chalopin D."/>
            <person name="Volff J.N."/>
            <person name="Lesch K.P."/>
            <person name="Bisazza A."/>
            <person name="Minx P."/>
            <person name="Hillier L."/>
            <person name="Wilson R.K."/>
            <person name="Fuerstenberg S."/>
            <person name="Boore J."/>
            <person name="Searle S."/>
            <person name="Postlethwait J.H."/>
            <person name="Warren W.C."/>
        </authorList>
    </citation>
    <scope>NUCLEOTIDE SEQUENCE [LARGE SCALE GENOMIC DNA]</scope>
    <source>
        <strain evidence="5">JP 163 A</strain>
    </source>
</reference>
<proteinExistence type="inferred from homology"/>
<dbReference type="HOGENOM" id="CLU_006211_0_0_1"/>
<dbReference type="InterPro" id="IPR011989">
    <property type="entry name" value="ARM-like"/>
</dbReference>
<dbReference type="InterPro" id="IPR016024">
    <property type="entry name" value="ARM-type_fold"/>
</dbReference>
<evidence type="ECO:0000313" key="5">
    <source>
        <dbReference type="Proteomes" id="UP000002852"/>
    </source>
</evidence>
<dbReference type="Ensembl" id="ENSXMAT00000016463.2">
    <property type="protein sequence ID" value="ENSXMAP00000016439.2"/>
    <property type="gene ID" value="ENSXMAG00000016390.2"/>
</dbReference>
<dbReference type="GeneID" id="102232052"/>
<feature type="region of interest" description="Disordered" evidence="2">
    <location>
        <begin position="671"/>
        <end position="690"/>
    </location>
</feature>
<sequence>MSLSVRPVRRITSRSITRSQSFTGVNIQERPYRNLSVFSTPGISRKSSRASGLFTMSTKANPPPKVPQPERLDEVYNALKKGLQSYLHVYQMDLENINRQIRMSKRNSRLGFLYELDKQVKVIERYITKLEFHLSKVEEFYEAYCLQRKLRDGAHKIVKAYTANPGSKEAKESLGEASKGYKECTENMCVMENDFENQLGEFHIRLKGLAGFARLCAGDQYEIFMKYGRQRWKLRGRIEINGKQVWDSEETVFLPLINEFLSVKVTELKSLANHVVVGNVSCEMKDLFAPLTQVVAVDINDLGTLKLSLEVTWNPFDKDDQAGLVNKTPTVSSNILRQPGTPPVRSQPFPIPDDSPDGEVKEPPWSISDSSDDSAGRQSSVPVEPSSPLLMPEVHYSPPPTEIPNGSSTLKASNIQFAYVGDIPRMMEEEPVTNGLLEELDLVGTISPSPVHGQSYARSLSHISESSTDGFVDSSVGDSGDVTSLMSGISINDIEIPRRTSEPASSSLMHTDIPPSLCVVEEIPNASPIPDPLIHAHEESFFPQVERDEPNRFYPDLEYTNPSTTSRNGTYRAQKVLVTEDRPCVGASWLPGGSDSVVDSELEDALEILLSSLDDYRGQFPELQTLEQNLRLLQVTLKGTSHSRSASLASLSVESALGSFDFLSDCEEEEEKMSNRKMRNGRQEHGDWDSPPLLHSPLTTSCATLDSSLVVHLKNCTTQLLRLGTFGPLRCGEMYALDKLLRETRVFEIILRIVRDNPNQPRQPAEVIPELGHCFGALSLWEQSTECGTVYCVSVENFLSTLSTSYSSMAHGGADAVFLCLVEQILDQRLPRRGNTGKGIITVFQLWSYLESNGISDIEMHIAELAEEVFLVQSLRSTDLDVIINTLRRPPEHNLRRGELHAVAKLLKDPRGKVSTSASSLLRGLTAQPTQREQALVHCLELLEDEDIDTRVCGCKALACLKAKESIEQLVYICQTDKEDVRDAAKQALLTLGEEGKMAYRHVEISQDSLPRLFAPGSMASTAF</sequence>
<dbReference type="eggNOG" id="ENOG502QQ7T">
    <property type="taxonomic scope" value="Eukaryota"/>
</dbReference>
<dbReference type="Pfam" id="PF15903">
    <property type="entry name" value="PL48"/>
    <property type="match status" value="1"/>
</dbReference>
<feature type="domain" description="FAM65 N-terminal" evidence="3">
    <location>
        <begin position="16"/>
        <end position="330"/>
    </location>
</feature>
<name>M4APP4_XIPMA</name>
<keyword evidence="5" id="KW-1185">Reference proteome</keyword>
<dbReference type="RefSeq" id="XP_023204486.1">
    <property type="nucleotide sequence ID" value="XM_023348718.1"/>
</dbReference>
<dbReference type="Gene3D" id="1.25.10.10">
    <property type="entry name" value="Leucine-rich Repeat Variant"/>
    <property type="match status" value="1"/>
</dbReference>
<dbReference type="RefSeq" id="XP_023204508.1">
    <property type="nucleotide sequence ID" value="XM_023348740.1"/>
</dbReference>
<accession>M4APP4</accession>
<feature type="compositionally biased region" description="Polar residues" evidence="2">
    <location>
        <begin position="327"/>
        <end position="336"/>
    </location>
</feature>
<dbReference type="RefSeq" id="XP_023204512.1">
    <property type="nucleotide sequence ID" value="XM_023348744.1"/>
</dbReference>
<comment type="similarity">
    <text evidence="1">Belongs to the RIPOR family.</text>
</comment>
<dbReference type="Ensembl" id="ENSXMAT00000034002.1">
    <property type="protein sequence ID" value="ENSXMAP00000030252.1"/>
    <property type="gene ID" value="ENSXMAG00000016390.2"/>
</dbReference>
<dbReference type="SUPFAM" id="SSF48371">
    <property type="entry name" value="ARM repeat"/>
    <property type="match status" value="1"/>
</dbReference>
<evidence type="ECO:0000259" key="3">
    <source>
        <dbReference type="Pfam" id="PF15903"/>
    </source>
</evidence>
<evidence type="ECO:0000256" key="1">
    <source>
        <dbReference type="ARBA" id="ARBA00005744"/>
    </source>
</evidence>
<dbReference type="AlphaFoldDB" id="M4APP4"/>
<dbReference type="GeneTree" id="ENSGT00940000153717"/>
<feature type="region of interest" description="Disordered" evidence="2">
    <location>
        <begin position="319"/>
        <end position="408"/>
    </location>
</feature>
<dbReference type="PANTHER" id="PTHR15829">
    <property type="entry name" value="PROTEIN KINASE PKN/PRK1, EFFECTOR"/>
    <property type="match status" value="1"/>
</dbReference>
<evidence type="ECO:0000256" key="2">
    <source>
        <dbReference type="SAM" id="MobiDB-lite"/>
    </source>
</evidence>